<protein>
    <recommendedName>
        <fullName evidence="3">Protein kinase domain-containing protein</fullName>
    </recommendedName>
</protein>
<evidence type="ECO:0000313" key="2">
    <source>
        <dbReference type="Proteomes" id="UP000703269"/>
    </source>
</evidence>
<evidence type="ECO:0008006" key="3">
    <source>
        <dbReference type="Google" id="ProtNLM"/>
    </source>
</evidence>
<organism evidence="1 2">
    <name type="scientific">Phanerochaete sordida</name>
    <dbReference type="NCBI Taxonomy" id="48140"/>
    <lineage>
        <taxon>Eukaryota</taxon>
        <taxon>Fungi</taxon>
        <taxon>Dikarya</taxon>
        <taxon>Basidiomycota</taxon>
        <taxon>Agaricomycotina</taxon>
        <taxon>Agaricomycetes</taxon>
        <taxon>Polyporales</taxon>
        <taxon>Phanerochaetaceae</taxon>
        <taxon>Phanerochaete</taxon>
    </lineage>
</organism>
<dbReference type="OrthoDB" id="2521594at2759"/>
<dbReference type="SUPFAM" id="SSF56112">
    <property type="entry name" value="Protein kinase-like (PK-like)"/>
    <property type="match status" value="1"/>
</dbReference>
<name>A0A9P3LH37_9APHY</name>
<proteinExistence type="predicted"/>
<dbReference type="Proteomes" id="UP000703269">
    <property type="component" value="Unassembled WGS sequence"/>
</dbReference>
<reference evidence="1 2" key="1">
    <citation type="submission" date="2021-08" db="EMBL/GenBank/DDBJ databases">
        <title>Draft Genome Sequence of Phanerochaete sordida strain YK-624.</title>
        <authorList>
            <person name="Mori T."/>
            <person name="Dohra H."/>
            <person name="Suzuki T."/>
            <person name="Kawagishi H."/>
            <person name="Hirai H."/>
        </authorList>
    </citation>
    <scope>NUCLEOTIDE SEQUENCE [LARGE SCALE GENOMIC DNA]</scope>
    <source>
        <strain evidence="1 2">YK-624</strain>
    </source>
</reference>
<accession>A0A9P3LH37</accession>
<dbReference type="AlphaFoldDB" id="A0A9P3LH37"/>
<dbReference type="InterPro" id="IPR011009">
    <property type="entry name" value="Kinase-like_dom_sf"/>
</dbReference>
<evidence type="ECO:0000313" key="1">
    <source>
        <dbReference type="EMBL" id="GJE94528.1"/>
    </source>
</evidence>
<sequence length="339" mass="38401">MSSTRYTALDVYRTYPERNPYDLDPPVYNLVPYGDVEECDTPELKKAALKIAKASGINVLAGMYSHFPLMLGNIDEMEVEENPVSFTSYRPPPPLQRTELPSDVEFVSQVNPQGNTPIFIVKFEGVLRLLKIDPEVDIDDDPYHGKPRKPFEDDDPIDPIALFDREKEAYAHLLHAGVCAAGHVPHCYGWVELSPAHVNAIARIAPDLKYGGEINEQKLEDLRGKVEQGRLPKGILLEYFPDAQMMSSKNVIYDHAEPAIMSMCAIHAAYVHHGDIRGRNMLVLPDARVVWVDFNSATCASDTKMTRLDLFSEFNEVWDLFYQQLLPNRRIGWAGYMTF</sequence>
<comment type="caution">
    <text evidence="1">The sequence shown here is derived from an EMBL/GenBank/DDBJ whole genome shotgun (WGS) entry which is preliminary data.</text>
</comment>
<dbReference type="EMBL" id="BPQB01000041">
    <property type="protein sequence ID" value="GJE94528.1"/>
    <property type="molecule type" value="Genomic_DNA"/>
</dbReference>
<gene>
    <name evidence="1" type="ORF">PsYK624_106980</name>
</gene>
<keyword evidence="2" id="KW-1185">Reference proteome</keyword>